<organism evidence="1 2">
    <name type="scientific">Kordia aestuariivivens</name>
    <dbReference type="NCBI Taxonomy" id="2759037"/>
    <lineage>
        <taxon>Bacteria</taxon>
        <taxon>Pseudomonadati</taxon>
        <taxon>Bacteroidota</taxon>
        <taxon>Flavobacteriia</taxon>
        <taxon>Flavobacteriales</taxon>
        <taxon>Flavobacteriaceae</taxon>
        <taxon>Kordia</taxon>
    </lineage>
</organism>
<gene>
    <name evidence="1" type="ORF">H2O64_15550</name>
</gene>
<sequence length="67" mass="7455">MKKRNFKLLKLNKKSISHLQLNSVHGGWFTNSEIICDPTYTETAETCINTDCPGGVVCDLQTPTGKQ</sequence>
<dbReference type="Proteomes" id="UP000619238">
    <property type="component" value="Unassembled WGS sequence"/>
</dbReference>
<keyword evidence="2" id="KW-1185">Reference proteome</keyword>
<evidence type="ECO:0000313" key="2">
    <source>
        <dbReference type="Proteomes" id="UP000619238"/>
    </source>
</evidence>
<evidence type="ECO:0000313" key="1">
    <source>
        <dbReference type="EMBL" id="MBC8756092.1"/>
    </source>
</evidence>
<proteinExistence type="predicted"/>
<dbReference type="EMBL" id="JACGWS010000009">
    <property type="protein sequence ID" value="MBC8756092.1"/>
    <property type="molecule type" value="Genomic_DNA"/>
</dbReference>
<name>A0ABR7QBY6_9FLAO</name>
<accession>A0ABR7QBY6</accession>
<comment type="caution">
    <text evidence="1">The sequence shown here is derived from an EMBL/GenBank/DDBJ whole genome shotgun (WGS) entry which is preliminary data.</text>
</comment>
<dbReference type="RefSeq" id="WP_187563131.1">
    <property type="nucleotide sequence ID" value="NZ_JACGWS010000009.1"/>
</dbReference>
<reference evidence="1 2" key="1">
    <citation type="submission" date="2020-07" db="EMBL/GenBank/DDBJ databases">
        <title>Description of Kordia aestuariivivens sp. nov., isolated from a tidal flat.</title>
        <authorList>
            <person name="Park S."/>
            <person name="Yoon J.-H."/>
        </authorList>
    </citation>
    <scope>NUCLEOTIDE SEQUENCE [LARGE SCALE GENOMIC DNA]</scope>
    <source>
        <strain evidence="1 2">YSTF-M3</strain>
    </source>
</reference>
<protein>
    <submittedName>
        <fullName evidence="1">Uncharacterized protein</fullName>
    </submittedName>
</protein>